<dbReference type="InterPro" id="IPR014004">
    <property type="entry name" value="Transpt-assoc_nodulatn_dom_bac"/>
</dbReference>
<proteinExistence type="predicted"/>
<keyword evidence="5" id="KW-1185">Reference proteome</keyword>
<feature type="domain" description="BON" evidence="3">
    <location>
        <begin position="44"/>
        <end position="113"/>
    </location>
</feature>
<comment type="caution">
    <text evidence="4">The sequence shown here is derived from an EMBL/GenBank/DDBJ whole genome shotgun (WGS) entry which is preliminary data.</text>
</comment>
<dbReference type="InterPro" id="IPR007055">
    <property type="entry name" value="BON_dom"/>
</dbReference>
<sequence length="192" mass="20662">MKKNLALALVSLALLQGCAGVFVAGGATGGGMATDRRTIGTQLEDQAIEMRALNRLGETKPLWEQSKVSVISTKGKVLLVGQAPTEDYRLQAEQVVKGVPGVAQVYNEIRLAEPVSLSVRTQDTWLTSKVKSSLIAEKNIDATKIKVVTENGEVFLIGLVTQREADISVQIARNVSGVKRVVTVFEFIQAVN</sequence>
<dbReference type="Proteomes" id="UP001500795">
    <property type="component" value="Unassembled WGS sequence"/>
</dbReference>
<protein>
    <submittedName>
        <fullName evidence="4">Division/outer membrane stress-associated lipid-binding lipoprotein</fullName>
    </submittedName>
</protein>
<accession>A0ABP6W7L2</accession>
<dbReference type="NCBIfam" id="NF008247">
    <property type="entry name" value="PRK11023.1"/>
    <property type="match status" value="1"/>
</dbReference>
<keyword evidence="4" id="KW-0449">Lipoprotein</keyword>
<evidence type="ECO:0000313" key="4">
    <source>
        <dbReference type="EMBL" id="GAA3545797.1"/>
    </source>
</evidence>
<name>A0ABP6W7L2_9GAMM</name>
<dbReference type="Gene3D" id="3.30.1340.30">
    <property type="match status" value="1"/>
</dbReference>
<dbReference type="PANTHER" id="PTHR34606">
    <property type="entry name" value="BON DOMAIN-CONTAINING PROTEIN"/>
    <property type="match status" value="1"/>
</dbReference>
<feature type="chain" id="PRO_5046573977" evidence="2">
    <location>
        <begin position="20"/>
        <end position="192"/>
    </location>
</feature>
<evidence type="ECO:0000313" key="5">
    <source>
        <dbReference type="Proteomes" id="UP001500795"/>
    </source>
</evidence>
<dbReference type="SMART" id="SM00749">
    <property type="entry name" value="BON"/>
    <property type="match status" value="2"/>
</dbReference>
<evidence type="ECO:0000259" key="3">
    <source>
        <dbReference type="PROSITE" id="PS50914"/>
    </source>
</evidence>
<reference evidence="5" key="1">
    <citation type="journal article" date="2019" name="Int. J. Syst. Evol. Microbiol.">
        <title>The Global Catalogue of Microorganisms (GCM) 10K type strain sequencing project: providing services to taxonomists for standard genome sequencing and annotation.</title>
        <authorList>
            <consortium name="The Broad Institute Genomics Platform"/>
            <consortium name="The Broad Institute Genome Sequencing Center for Infectious Disease"/>
            <person name="Wu L."/>
            <person name="Ma J."/>
        </authorList>
    </citation>
    <scope>NUCLEOTIDE SEQUENCE [LARGE SCALE GENOMIC DNA]</scope>
    <source>
        <strain evidence="5">JCM 17110</strain>
    </source>
</reference>
<evidence type="ECO:0000256" key="1">
    <source>
        <dbReference type="ARBA" id="ARBA00022729"/>
    </source>
</evidence>
<dbReference type="Pfam" id="PF04972">
    <property type="entry name" value="BON"/>
    <property type="match status" value="2"/>
</dbReference>
<dbReference type="PROSITE" id="PS51257">
    <property type="entry name" value="PROKAR_LIPOPROTEIN"/>
    <property type="match status" value="1"/>
</dbReference>
<organism evidence="4 5">
    <name type="scientific">Zobellella aerophila</name>
    <dbReference type="NCBI Taxonomy" id="870480"/>
    <lineage>
        <taxon>Bacteria</taxon>
        <taxon>Pseudomonadati</taxon>
        <taxon>Pseudomonadota</taxon>
        <taxon>Gammaproteobacteria</taxon>
        <taxon>Aeromonadales</taxon>
        <taxon>Aeromonadaceae</taxon>
        <taxon>Zobellella</taxon>
    </lineage>
</organism>
<gene>
    <name evidence="4" type="primary">dolP</name>
    <name evidence="4" type="ORF">GCM10022394_27230</name>
</gene>
<feature type="domain" description="BON" evidence="3">
    <location>
        <begin position="122"/>
        <end position="192"/>
    </location>
</feature>
<dbReference type="InterPro" id="IPR051686">
    <property type="entry name" value="Lipoprotein_DolP"/>
</dbReference>
<dbReference type="PROSITE" id="PS50914">
    <property type="entry name" value="BON"/>
    <property type="match status" value="2"/>
</dbReference>
<dbReference type="PANTHER" id="PTHR34606:SF4">
    <property type="entry name" value="OUTER MEMBRANE LIPOPROTEIN DOLP"/>
    <property type="match status" value="1"/>
</dbReference>
<dbReference type="EMBL" id="BAABCX010000004">
    <property type="protein sequence ID" value="GAA3545797.1"/>
    <property type="molecule type" value="Genomic_DNA"/>
</dbReference>
<keyword evidence="1 2" id="KW-0732">Signal</keyword>
<feature type="signal peptide" evidence="2">
    <location>
        <begin position="1"/>
        <end position="19"/>
    </location>
</feature>
<evidence type="ECO:0000256" key="2">
    <source>
        <dbReference type="SAM" id="SignalP"/>
    </source>
</evidence>